<dbReference type="AlphaFoldDB" id="A0AAW8AQT8"/>
<sequence length="81" mass="9402">MRGFTYVSPSSTNIVGYTPEEHYADPDIGWKLVFEDDRHLLESLAHDPGVYKKPLVVRWKKKDGTVIWTEQINHPIYDNEG</sequence>
<organism evidence="2 3">
    <name type="scientific">Klebsiella pneumoniae</name>
    <dbReference type="NCBI Taxonomy" id="573"/>
    <lineage>
        <taxon>Bacteria</taxon>
        <taxon>Pseudomonadati</taxon>
        <taxon>Pseudomonadota</taxon>
        <taxon>Gammaproteobacteria</taxon>
        <taxon>Enterobacterales</taxon>
        <taxon>Enterobacteriaceae</taxon>
        <taxon>Klebsiella/Raoultella group</taxon>
        <taxon>Klebsiella</taxon>
        <taxon>Klebsiella pneumoniae complex</taxon>
    </lineage>
</organism>
<accession>A0AAW8AQT8</accession>
<reference evidence="2" key="1">
    <citation type="submission" date="2023-07" db="EMBL/GenBank/DDBJ databases">
        <authorList>
            <person name="Peng Z."/>
        </authorList>
    </citation>
    <scope>NUCLEOTIDE SEQUENCE</scope>
    <source>
        <strain evidence="2">KP219</strain>
    </source>
</reference>
<name>A0AAW8AQT8_KLEPN</name>
<gene>
    <name evidence="2" type="ORF">Q6294_31725</name>
</gene>
<dbReference type="EMBL" id="JAUUIA010000855">
    <property type="protein sequence ID" value="MDP0971515.1"/>
    <property type="molecule type" value="Genomic_DNA"/>
</dbReference>
<dbReference type="RefSeq" id="WP_305202580.1">
    <property type="nucleotide sequence ID" value="NZ_JAUUIA010000855.1"/>
</dbReference>
<dbReference type="SUPFAM" id="SSF55785">
    <property type="entry name" value="PYP-like sensor domain (PAS domain)"/>
    <property type="match status" value="1"/>
</dbReference>
<dbReference type="InterPro" id="IPR013655">
    <property type="entry name" value="PAS_fold_3"/>
</dbReference>
<feature type="domain" description="PAS fold-3" evidence="1">
    <location>
        <begin position="5"/>
        <end position="81"/>
    </location>
</feature>
<comment type="caution">
    <text evidence="2">The sequence shown here is derived from an EMBL/GenBank/DDBJ whole genome shotgun (WGS) entry which is preliminary data.</text>
</comment>
<proteinExistence type="predicted"/>
<protein>
    <submittedName>
        <fullName evidence="2">PAS domain-containing protein</fullName>
    </submittedName>
</protein>
<evidence type="ECO:0000313" key="2">
    <source>
        <dbReference type="EMBL" id="MDP0971515.1"/>
    </source>
</evidence>
<dbReference type="InterPro" id="IPR000014">
    <property type="entry name" value="PAS"/>
</dbReference>
<dbReference type="Gene3D" id="3.30.450.20">
    <property type="entry name" value="PAS domain"/>
    <property type="match status" value="1"/>
</dbReference>
<feature type="non-terminal residue" evidence="2">
    <location>
        <position position="81"/>
    </location>
</feature>
<dbReference type="Proteomes" id="UP001244490">
    <property type="component" value="Unassembled WGS sequence"/>
</dbReference>
<evidence type="ECO:0000313" key="3">
    <source>
        <dbReference type="Proteomes" id="UP001244490"/>
    </source>
</evidence>
<dbReference type="Pfam" id="PF08447">
    <property type="entry name" value="PAS_3"/>
    <property type="match status" value="1"/>
</dbReference>
<dbReference type="InterPro" id="IPR035965">
    <property type="entry name" value="PAS-like_dom_sf"/>
</dbReference>
<dbReference type="CDD" id="cd00130">
    <property type="entry name" value="PAS"/>
    <property type="match status" value="1"/>
</dbReference>
<evidence type="ECO:0000259" key="1">
    <source>
        <dbReference type="Pfam" id="PF08447"/>
    </source>
</evidence>